<feature type="active site" evidence="6">
    <location>
        <position position="397"/>
    </location>
</feature>
<keyword evidence="8" id="KW-1185">Reference proteome</keyword>
<keyword evidence="5" id="KW-0443">Lipid metabolism</keyword>
<dbReference type="PANTHER" id="PTHR43667:SF2">
    <property type="entry name" value="FATTY ACID C-METHYL TRANSFERASE"/>
    <property type="match status" value="1"/>
</dbReference>
<dbReference type="GO" id="GO:0032259">
    <property type="term" value="P:methylation"/>
    <property type="evidence" value="ECO:0007669"/>
    <property type="project" value="UniProtKB-KW"/>
</dbReference>
<comment type="caution">
    <text evidence="7">The sequence shown here is derived from an EMBL/GenBank/DDBJ whole genome shotgun (WGS) entry which is preliminary data.</text>
</comment>
<comment type="similarity">
    <text evidence="1">Belongs to the CFA/CMAS family.</text>
</comment>
<evidence type="ECO:0000256" key="5">
    <source>
        <dbReference type="ARBA" id="ARBA00023098"/>
    </source>
</evidence>
<dbReference type="PANTHER" id="PTHR43667">
    <property type="entry name" value="CYCLOPROPANE-FATTY-ACYL-PHOSPHOLIPID SYNTHASE"/>
    <property type="match status" value="1"/>
</dbReference>
<evidence type="ECO:0000256" key="1">
    <source>
        <dbReference type="ARBA" id="ARBA00010815"/>
    </source>
</evidence>
<dbReference type="InterPro" id="IPR050723">
    <property type="entry name" value="CFA/CMAS"/>
</dbReference>
<evidence type="ECO:0000256" key="3">
    <source>
        <dbReference type="ARBA" id="ARBA00022679"/>
    </source>
</evidence>
<evidence type="ECO:0000313" key="7">
    <source>
        <dbReference type="EMBL" id="GGA68538.1"/>
    </source>
</evidence>
<keyword evidence="3" id="KW-0808">Transferase</keyword>
<dbReference type="GO" id="GO:0008168">
    <property type="term" value="F:methyltransferase activity"/>
    <property type="evidence" value="ECO:0007669"/>
    <property type="project" value="UniProtKB-KW"/>
</dbReference>
<sequence length="418" mass="47218">MTSESSVANQKTMATVKPDVAAVAPKLLTRMLVALLEQLKVGQLTLRDENGWQQSYGDPQSDLAAEIVVLDSQFYKAVVSGGSIGAAEAYMNGWWDSPDLTMVIRLMAANMATLDAIESQSSPLKRLIMKLVHKFNGNTVSGSKRNIAHHYDLSNAFYQLFLDETMMYSSGVYPDAESSLLQASEHKLKLVCDDLELTDADHLLEIGTGWGGLACFAAKNYGCKVTTTTISYAQYQFAQQRVKDAGLEQQVTVLKEDYRKLQGTYSKLISIEMIEAVGYEHLSTFFDRCSSLVRDNGKMLLQVITIADQRERYYRRNVDFIQRYIFPGGYLPSVAVLADKVAQYSDLAIRQVRDIGLDYARTLKDWRDNFDGQLEQVKALGFDDRFIRMWRFYLCYCEGGFHERSISTVQMVLDKPTR</sequence>
<reference evidence="8" key="1">
    <citation type="journal article" date="2019" name="Int. J. Syst. Evol. Microbiol.">
        <title>The Global Catalogue of Microorganisms (GCM) 10K type strain sequencing project: providing services to taxonomists for standard genome sequencing and annotation.</title>
        <authorList>
            <consortium name="The Broad Institute Genomics Platform"/>
            <consortium name="The Broad Institute Genome Sequencing Center for Infectious Disease"/>
            <person name="Wu L."/>
            <person name="Ma J."/>
        </authorList>
    </citation>
    <scope>NUCLEOTIDE SEQUENCE [LARGE SCALE GENOMIC DNA]</scope>
    <source>
        <strain evidence="8">CGMCC 1.10130</strain>
    </source>
</reference>
<dbReference type="GO" id="GO:0008610">
    <property type="term" value="P:lipid biosynthetic process"/>
    <property type="evidence" value="ECO:0007669"/>
    <property type="project" value="InterPro"/>
</dbReference>
<dbReference type="CDD" id="cd02440">
    <property type="entry name" value="AdoMet_MTases"/>
    <property type="match status" value="1"/>
</dbReference>
<evidence type="ECO:0000256" key="4">
    <source>
        <dbReference type="ARBA" id="ARBA00022691"/>
    </source>
</evidence>
<evidence type="ECO:0000256" key="2">
    <source>
        <dbReference type="ARBA" id="ARBA00022603"/>
    </source>
</evidence>
<evidence type="ECO:0000313" key="8">
    <source>
        <dbReference type="Proteomes" id="UP000619743"/>
    </source>
</evidence>
<dbReference type="RefSeq" id="WP_087506531.1">
    <property type="nucleotide sequence ID" value="NZ_BMDX01000003.1"/>
</dbReference>
<dbReference type="Proteomes" id="UP000619743">
    <property type="component" value="Unassembled WGS sequence"/>
</dbReference>
<gene>
    <name evidence="7" type="primary">cfa</name>
    <name evidence="7" type="ORF">GCM10011369_07710</name>
</gene>
<dbReference type="InterPro" id="IPR003333">
    <property type="entry name" value="CMAS"/>
</dbReference>
<dbReference type="AlphaFoldDB" id="A0A8J2U2Y6"/>
<keyword evidence="2" id="KW-0489">Methyltransferase</keyword>
<accession>A0A8J2U2Y6</accession>
<proteinExistence type="inferred from homology"/>
<name>A0A8J2U2Y6_9GAMM</name>
<protein>
    <submittedName>
        <fullName evidence="7">Cyclopropane-fatty-acyl-phospholipid synthase</fullName>
    </submittedName>
</protein>
<evidence type="ECO:0000256" key="6">
    <source>
        <dbReference type="PIRSR" id="PIRSR003085-1"/>
    </source>
</evidence>
<dbReference type="InterPro" id="IPR029063">
    <property type="entry name" value="SAM-dependent_MTases_sf"/>
</dbReference>
<dbReference type="EMBL" id="BMDX01000003">
    <property type="protein sequence ID" value="GGA68538.1"/>
    <property type="molecule type" value="Genomic_DNA"/>
</dbReference>
<dbReference type="SUPFAM" id="SSF53335">
    <property type="entry name" value="S-adenosyl-L-methionine-dependent methyltransferases"/>
    <property type="match status" value="1"/>
</dbReference>
<dbReference type="Gene3D" id="3.40.50.150">
    <property type="entry name" value="Vaccinia Virus protein VP39"/>
    <property type="match status" value="1"/>
</dbReference>
<keyword evidence="4" id="KW-0949">S-adenosyl-L-methionine</keyword>
<dbReference type="Pfam" id="PF02353">
    <property type="entry name" value="CMAS"/>
    <property type="match status" value="1"/>
</dbReference>
<dbReference type="OrthoDB" id="9782855at2"/>
<organism evidence="7 8">
    <name type="scientific">Neiella marina</name>
    <dbReference type="NCBI Taxonomy" id="508461"/>
    <lineage>
        <taxon>Bacteria</taxon>
        <taxon>Pseudomonadati</taxon>
        <taxon>Pseudomonadota</taxon>
        <taxon>Gammaproteobacteria</taxon>
        <taxon>Alteromonadales</taxon>
        <taxon>Echinimonadaceae</taxon>
        <taxon>Neiella</taxon>
    </lineage>
</organism>
<dbReference type="PIRSF" id="PIRSF003085">
    <property type="entry name" value="CMAS"/>
    <property type="match status" value="1"/>
</dbReference>